<dbReference type="Pfam" id="PF08669">
    <property type="entry name" value="GCV_T_C"/>
    <property type="match status" value="1"/>
</dbReference>
<evidence type="ECO:0000259" key="3">
    <source>
        <dbReference type="Pfam" id="PF01571"/>
    </source>
</evidence>
<dbReference type="PIRSF" id="PIRSF006487">
    <property type="entry name" value="GcvT"/>
    <property type="match status" value="1"/>
</dbReference>
<dbReference type="InterPro" id="IPR027266">
    <property type="entry name" value="TrmE/GcvT-like"/>
</dbReference>
<sequence>MTDAVSPLLATPGAVRADGVDEGVAAHYGNPNVEQRRLEDGTAVVDLSHAGVVSVTGPDRLTWLNSISSQALDRLAPGESSETLILDPQGRIEYDAHVFDDGVTTWLLVDRVETAGLFGWLDRMRFTLRVEVADRTEEFATVGTMATDAASVGLEIAAPNGVPLVWRDPWSEIAVGGWQYASEVEHPAATWDFSEVLVPRASLTALAKRAGTGTPVLAGTLALDALRIAAWRPRFSTEVDERSIPHELDWMRSAVHLDKGCYRGQETVAKVHNLGHPPRRLVMLHLDGSDTVLPAHGDEVFAEKKRPESEAGWRGVGSVTSSAIHHELGPIALAVIRRGVPVDAPLEVHTAETGEIVAAAQVVVVPPEAGSTAGIPRMPRLGVRR</sequence>
<reference evidence="5 6" key="1">
    <citation type="journal article" date="2018" name="J. Microbiol.">
        <title>Leifsonia flava sp. nov., a novel actinobacterium isolated from the rhizosphere of Aquilegia viridiflora.</title>
        <authorList>
            <person name="Cai Y."/>
            <person name="Tao W.Z."/>
            <person name="Ma Y.J."/>
            <person name="Cheng J."/>
            <person name="Zhang M.Y."/>
            <person name="Zhang Y.X."/>
        </authorList>
    </citation>
    <scope>NUCLEOTIDE SEQUENCE [LARGE SCALE GENOMIC DNA]</scope>
    <source>
        <strain evidence="5 6">SYP-B2174</strain>
    </source>
</reference>
<dbReference type="InterPro" id="IPR006222">
    <property type="entry name" value="GCVT_N"/>
</dbReference>
<dbReference type="Proteomes" id="UP000298127">
    <property type="component" value="Unassembled WGS sequence"/>
</dbReference>
<dbReference type="NCBIfam" id="TIGR03317">
    <property type="entry name" value="ygfZ_signature"/>
    <property type="match status" value="1"/>
</dbReference>
<dbReference type="RefSeq" id="WP_135119194.1">
    <property type="nucleotide sequence ID" value="NZ_SPQZ01000001.1"/>
</dbReference>
<evidence type="ECO:0000256" key="2">
    <source>
        <dbReference type="PIRSR" id="PIRSR006487-1"/>
    </source>
</evidence>
<gene>
    <name evidence="5" type="ORF">E4M00_01905</name>
</gene>
<dbReference type="Pfam" id="PF01571">
    <property type="entry name" value="GCV_T"/>
    <property type="match status" value="1"/>
</dbReference>
<evidence type="ECO:0000313" key="6">
    <source>
        <dbReference type="Proteomes" id="UP000298127"/>
    </source>
</evidence>
<evidence type="ECO:0000313" key="5">
    <source>
        <dbReference type="EMBL" id="TFW00371.1"/>
    </source>
</evidence>
<feature type="binding site" evidence="2">
    <location>
        <position position="195"/>
    </location>
    <ligand>
        <name>substrate</name>
    </ligand>
</feature>
<name>A0A4Y9R7X4_9MICO</name>
<dbReference type="GO" id="GO:0016226">
    <property type="term" value="P:iron-sulfur cluster assembly"/>
    <property type="evidence" value="ECO:0007669"/>
    <property type="project" value="TreeGrafter"/>
</dbReference>
<feature type="domain" description="GCVT N-terminal" evidence="3">
    <location>
        <begin position="34"/>
        <end position="144"/>
    </location>
</feature>
<evidence type="ECO:0000259" key="4">
    <source>
        <dbReference type="Pfam" id="PF08669"/>
    </source>
</evidence>
<organism evidence="5 6">
    <name type="scientific">Orlajensenia leifsoniae</name>
    <dbReference type="NCBI Taxonomy" id="2561933"/>
    <lineage>
        <taxon>Bacteria</taxon>
        <taxon>Bacillati</taxon>
        <taxon>Actinomycetota</taxon>
        <taxon>Actinomycetes</taxon>
        <taxon>Micrococcales</taxon>
        <taxon>Microbacteriaceae</taxon>
        <taxon>Orlajensenia</taxon>
    </lineage>
</organism>
<accession>A0A4Y9R7X4</accession>
<dbReference type="PANTHER" id="PTHR22602:SF0">
    <property type="entry name" value="TRANSFERASE CAF17, MITOCHONDRIAL-RELATED"/>
    <property type="match status" value="1"/>
</dbReference>
<dbReference type="EMBL" id="SPQZ01000001">
    <property type="protein sequence ID" value="TFW00371.1"/>
    <property type="molecule type" value="Genomic_DNA"/>
</dbReference>
<dbReference type="SUPFAM" id="SSF101790">
    <property type="entry name" value="Aminomethyltransferase beta-barrel domain"/>
    <property type="match status" value="1"/>
</dbReference>
<feature type="domain" description="Aminomethyltransferase C-terminal" evidence="4">
    <location>
        <begin position="279"/>
        <end position="357"/>
    </location>
</feature>
<keyword evidence="6" id="KW-1185">Reference proteome</keyword>
<evidence type="ECO:0000256" key="1">
    <source>
        <dbReference type="ARBA" id="ARBA00022946"/>
    </source>
</evidence>
<dbReference type="PANTHER" id="PTHR22602">
    <property type="entry name" value="TRANSFERASE CAF17, MITOCHONDRIAL-RELATED"/>
    <property type="match status" value="1"/>
</dbReference>
<comment type="caution">
    <text evidence="5">The sequence shown here is derived from an EMBL/GenBank/DDBJ whole genome shotgun (WGS) entry which is preliminary data.</text>
</comment>
<dbReference type="Gene3D" id="3.30.1360.120">
    <property type="entry name" value="Probable tRNA modification gtpase trme, domain 1"/>
    <property type="match status" value="1"/>
</dbReference>
<dbReference type="AlphaFoldDB" id="A0A4Y9R7X4"/>
<dbReference type="InterPro" id="IPR017703">
    <property type="entry name" value="YgfZ/GCV_T_CS"/>
</dbReference>
<keyword evidence="1" id="KW-0809">Transit peptide</keyword>
<dbReference type="InterPro" id="IPR045179">
    <property type="entry name" value="YgfZ/GcvT"/>
</dbReference>
<protein>
    <submittedName>
        <fullName evidence="5">Folate-binding protein</fullName>
    </submittedName>
</protein>
<dbReference type="SUPFAM" id="SSF103025">
    <property type="entry name" value="Folate-binding domain"/>
    <property type="match status" value="1"/>
</dbReference>
<dbReference type="InterPro" id="IPR029043">
    <property type="entry name" value="GcvT/YgfZ_C"/>
</dbReference>
<proteinExistence type="predicted"/>
<dbReference type="InterPro" id="IPR013977">
    <property type="entry name" value="GcvT_C"/>
</dbReference>